<dbReference type="KEGG" id="vg:26517857"/>
<reference evidence="3" key="2">
    <citation type="submission" date="2015-03" db="EMBL/GenBank/DDBJ databases">
        <title>The genome and structure of Sinorhizobium meliloti phage phiM9.</title>
        <authorList>
            <person name="Johnson M.C."/>
            <person name="Tatum K.B."/>
            <person name="Lynn J.S."/>
            <person name="Brewer T.E."/>
            <person name="Washburn B.K."/>
            <person name="Stroupe M.E."/>
            <person name="Jones K.M."/>
        </authorList>
    </citation>
    <scope>NUCLEOTIDE SEQUENCE [LARGE SCALE GENOMIC DNA]</scope>
</reference>
<protein>
    <submittedName>
        <fullName evidence="2">Uncharacterized protein</fullName>
    </submittedName>
</protein>
<dbReference type="EMBL" id="KP881232">
    <property type="protein sequence ID" value="AKE44805.1"/>
    <property type="molecule type" value="Genomic_DNA"/>
</dbReference>
<dbReference type="GeneID" id="26517857"/>
<dbReference type="Proteomes" id="UP000033804">
    <property type="component" value="Segment"/>
</dbReference>
<sequence length="79" mass="9124">METVHTSNQAGSLSRGQSTKASHISYSEEKNMLPVKDPRKYWKDTLEHINEALKMCFEPIQRAALLDRKKWYENALEGS</sequence>
<reference evidence="2 3" key="1">
    <citation type="journal article" date="2015" name="J. Virol.">
        <title>Sinorhizobium meliloti Phage ?M9 Defines a New Group of T4 Superfamily Phages with Unusual Genomic Features but a Common T=16 Capsid.</title>
        <authorList>
            <person name="Johnson M.C."/>
            <person name="Tatum K.B."/>
            <person name="Lynn J.S."/>
            <person name="Brewer T.E."/>
            <person name="Lu S."/>
            <person name="Washburn B.K."/>
            <person name="Stroupe M.E."/>
            <person name="Jones K.M."/>
        </authorList>
    </citation>
    <scope>NUCLEOTIDE SEQUENCE [LARGE SCALE GENOMIC DNA]</scope>
</reference>
<evidence type="ECO:0000313" key="3">
    <source>
        <dbReference type="Proteomes" id="UP000033804"/>
    </source>
</evidence>
<evidence type="ECO:0000256" key="1">
    <source>
        <dbReference type="SAM" id="MobiDB-lite"/>
    </source>
</evidence>
<gene>
    <name evidence="2" type="ORF">Sm_phiM9_178</name>
</gene>
<dbReference type="RefSeq" id="YP_009189559.1">
    <property type="nucleotide sequence ID" value="NC_028676.1"/>
</dbReference>
<feature type="region of interest" description="Disordered" evidence="1">
    <location>
        <begin position="1"/>
        <end position="29"/>
    </location>
</feature>
<accession>A0A0F6R605</accession>
<organism evidence="2 3">
    <name type="scientific">Sinorhizobium phage phiM9</name>
    <dbReference type="NCBI Taxonomy" id="1636182"/>
    <lineage>
        <taxon>Viruses</taxon>
        <taxon>Duplodnaviria</taxon>
        <taxon>Heunggongvirae</taxon>
        <taxon>Uroviricota</taxon>
        <taxon>Caudoviricetes</taxon>
        <taxon>Pootjesviridae</taxon>
        <taxon>Emnonavirus</taxon>
        <taxon>Emnonavirus phiM9</taxon>
    </lineage>
</organism>
<feature type="compositionally biased region" description="Polar residues" evidence="1">
    <location>
        <begin position="1"/>
        <end position="25"/>
    </location>
</feature>
<evidence type="ECO:0000313" key="2">
    <source>
        <dbReference type="EMBL" id="AKE44805.1"/>
    </source>
</evidence>
<proteinExistence type="predicted"/>
<keyword evidence="3" id="KW-1185">Reference proteome</keyword>
<name>A0A0F6R605_9CAUD</name>